<dbReference type="PANTHER" id="PTHR13847:SF201">
    <property type="entry name" value="PUTATIBE OXIDOREDUCTASE"/>
    <property type="match status" value="1"/>
</dbReference>
<dbReference type="RefSeq" id="WP_241370894.1">
    <property type="nucleotide sequence ID" value="NZ_JAKZFC010000009.1"/>
</dbReference>
<dbReference type="Proteomes" id="UP001316087">
    <property type="component" value="Unassembled WGS sequence"/>
</dbReference>
<dbReference type="PANTHER" id="PTHR13847">
    <property type="entry name" value="SARCOSINE DEHYDROGENASE-RELATED"/>
    <property type="match status" value="1"/>
</dbReference>
<evidence type="ECO:0000313" key="3">
    <source>
        <dbReference type="Proteomes" id="UP001316087"/>
    </source>
</evidence>
<accession>A0ABS9UH97</accession>
<dbReference type="Gene3D" id="3.50.50.60">
    <property type="entry name" value="FAD/NAD(P)-binding domain"/>
    <property type="match status" value="1"/>
</dbReference>
<reference evidence="2 3" key="1">
    <citation type="submission" date="2022-03" db="EMBL/GenBank/DDBJ databases">
        <authorList>
            <person name="Jo J.-H."/>
            <person name="Im W.-T."/>
        </authorList>
    </citation>
    <scope>NUCLEOTIDE SEQUENCE [LARGE SCALE GENOMIC DNA]</scope>
    <source>
        <strain evidence="2 3">MA9</strain>
    </source>
</reference>
<gene>
    <name evidence="2" type="ORF">LZ480_17830</name>
</gene>
<sequence length="403" mass="45775">MYLHNGKLYWPTTLVKPNHTNPHIKAHYDVIIIGAGMSGLLTAKALFDEGLQVAILERNEIASGSTSANTGLLQYSNDIMLHELAKLLGEHDAVRFYHLCYAALKKIEEIAATLPDKAEFIRRPSICFASKKDDVKKLRAEFEILIRNGFPVEFWNEIIVKHRLLFEAPAALYTMNDAEINPFKFVVSLAEQLKASGVHIFEHTFGNIIEGEGTHITVKTMHGNFKATRIVYTTGYDRLPYGKIKGADINRSYAIVTEENPHFEGWYEQALIWETARPYLYLRTTVDHRVIIGGLDENRAKPAKGEEKIEAMARKLLEKLHELIPNEQFHAPYSYCASFGESYDNLPFIGQHPQEKNHYYLLGYGGNGTVYSMLGAEILADLIMERKNDDARLVTLNRKYGLQ</sequence>
<proteinExistence type="predicted"/>
<protein>
    <submittedName>
        <fullName evidence="2">FAD-binding oxidoreductase</fullName>
    </submittedName>
</protein>
<dbReference type="Pfam" id="PF01266">
    <property type="entry name" value="DAO"/>
    <property type="match status" value="1"/>
</dbReference>
<dbReference type="SUPFAM" id="SSF51905">
    <property type="entry name" value="FAD/NAD(P)-binding domain"/>
    <property type="match status" value="1"/>
</dbReference>
<evidence type="ECO:0000259" key="1">
    <source>
        <dbReference type="Pfam" id="PF01266"/>
    </source>
</evidence>
<comment type="caution">
    <text evidence="2">The sequence shown here is derived from an EMBL/GenBank/DDBJ whole genome shotgun (WGS) entry which is preliminary data.</text>
</comment>
<organism evidence="2 3">
    <name type="scientific">Solibacillus palustris</name>
    <dbReference type="NCBI Taxonomy" id="2908203"/>
    <lineage>
        <taxon>Bacteria</taxon>
        <taxon>Bacillati</taxon>
        <taxon>Bacillota</taxon>
        <taxon>Bacilli</taxon>
        <taxon>Bacillales</taxon>
        <taxon>Caryophanaceae</taxon>
        <taxon>Solibacillus</taxon>
    </lineage>
</organism>
<dbReference type="InterPro" id="IPR036188">
    <property type="entry name" value="FAD/NAD-bd_sf"/>
</dbReference>
<feature type="domain" description="FAD dependent oxidoreductase" evidence="1">
    <location>
        <begin position="29"/>
        <end position="382"/>
    </location>
</feature>
<evidence type="ECO:0000313" key="2">
    <source>
        <dbReference type="EMBL" id="MCH7323735.1"/>
    </source>
</evidence>
<dbReference type="EMBL" id="JAKZFC010000009">
    <property type="protein sequence ID" value="MCH7323735.1"/>
    <property type="molecule type" value="Genomic_DNA"/>
</dbReference>
<dbReference type="InterPro" id="IPR006076">
    <property type="entry name" value="FAD-dep_OxRdtase"/>
</dbReference>
<name>A0ABS9UH97_9BACL</name>
<dbReference type="Gene3D" id="3.30.9.10">
    <property type="entry name" value="D-Amino Acid Oxidase, subunit A, domain 2"/>
    <property type="match status" value="1"/>
</dbReference>
<keyword evidence="3" id="KW-1185">Reference proteome</keyword>